<organism evidence="1 2">
    <name type="scientific">Aeromicrobium flavum</name>
    <dbReference type="NCBI Taxonomy" id="416568"/>
    <lineage>
        <taxon>Bacteria</taxon>
        <taxon>Bacillati</taxon>
        <taxon>Actinomycetota</taxon>
        <taxon>Actinomycetes</taxon>
        <taxon>Propionibacteriales</taxon>
        <taxon>Nocardioidaceae</taxon>
        <taxon>Aeromicrobium</taxon>
    </lineage>
</organism>
<name>A0A512HR97_9ACTN</name>
<accession>A0A512HR97</accession>
<dbReference type="EMBL" id="BJZQ01000001">
    <property type="protein sequence ID" value="GEO87968.1"/>
    <property type="molecule type" value="Genomic_DNA"/>
</dbReference>
<keyword evidence="2" id="KW-1185">Reference proteome</keyword>
<sequence>MRIDGPLPFHGYVVWLTREQGGRDTGPPPTPPDQDFAATGFVPPASADTGLASVVLRVQDRAAWRSQADAAWLVVENVPPHRVGEGDVIVVTEGRREVAYFHVESMDLDL</sequence>
<evidence type="ECO:0000313" key="1">
    <source>
        <dbReference type="EMBL" id="GEO87968.1"/>
    </source>
</evidence>
<reference evidence="1 2" key="1">
    <citation type="submission" date="2019-07" db="EMBL/GenBank/DDBJ databases">
        <title>Whole genome shotgun sequence of Aeromicrobium flavum NBRC 107625.</title>
        <authorList>
            <person name="Hosoyama A."/>
            <person name="Uohara A."/>
            <person name="Ohji S."/>
            <person name="Ichikawa N."/>
        </authorList>
    </citation>
    <scope>NUCLEOTIDE SEQUENCE [LARGE SCALE GENOMIC DNA]</scope>
    <source>
        <strain evidence="1 2">NBRC 107625</strain>
    </source>
</reference>
<comment type="caution">
    <text evidence="1">The sequence shown here is derived from an EMBL/GenBank/DDBJ whole genome shotgun (WGS) entry which is preliminary data.</text>
</comment>
<proteinExistence type="predicted"/>
<dbReference type="AlphaFoldDB" id="A0A512HR97"/>
<protein>
    <submittedName>
        <fullName evidence="1">Uncharacterized protein</fullName>
    </submittedName>
</protein>
<dbReference type="Proteomes" id="UP000321769">
    <property type="component" value="Unassembled WGS sequence"/>
</dbReference>
<gene>
    <name evidence="1" type="ORF">AFL01nite_02950</name>
</gene>
<evidence type="ECO:0000313" key="2">
    <source>
        <dbReference type="Proteomes" id="UP000321769"/>
    </source>
</evidence>